<protein>
    <recommendedName>
        <fullName evidence="1">DUF985 domain-containing protein</fullName>
    </recommendedName>
</protein>
<evidence type="ECO:0000259" key="1">
    <source>
        <dbReference type="Pfam" id="PF06172"/>
    </source>
</evidence>
<dbReference type="InterPro" id="IPR009327">
    <property type="entry name" value="Cupin_DUF985"/>
</dbReference>
<feature type="domain" description="DUF985" evidence="1">
    <location>
        <begin position="5"/>
        <end position="122"/>
    </location>
</feature>
<dbReference type="EMBL" id="JACHOB010000001">
    <property type="protein sequence ID" value="MBB4658284.1"/>
    <property type="molecule type" value="Genomic_DNA"/>
</dbReference>
<dbReference type="InterPro" id="IPR011051">
    <property type="entry name" value="RmlC_Cupin_sf"/>
</dbReference>
<dbReference type="Proteomes" id="UP000563524">
    <property type="component" value="Unassembled WGS sequence"/>
</dbReference>
<dbReference type="SUPFAM" id="SSF51182">
    <property type="entry name" value="RmlC-like cupins"/>
    <property type="match status" value="1"/>
</dbReference>
<name>A0A840I222_9PROT</name>
<dbReference type="AlphaFoldDB" id="A0A840I222"/>
<reference evidence="2 3" key="1">
    <citation type="submission" date="2020-08" db="EMBL/GenBank/DDBJ databases">
        <title>Genomic Encyclopedia of Type Strains, Phase IV (KMG-IV): sequencing the most valuable type-strain genomes for metagenomic binning, comparative biology and taxonomic classification.</title>
        <authorList>
            <person name="Goeker M."/>
        </authorList>
    </citation>
    <scope>NUCLEOTIDE SEQUENCE [LARGE SCALE GENOMIC DNA]</scope>
    <source>
        <strain evidence="2 3">DSM 102850</strain>
    </source>
</reference>
<evidence type="ECO:0000313" key="2">
    <source>
        <dbReference type="EMBL" id="MBB4658284.1"/>
    </source>
</evidence>
<accession>A0A840I222</accession>
<organism evidence="2 3">
    <name type="scientific">Parvularcula dongshanensis</name>
    <dbReference type="NCBI Taxonomy" id="1173995"/>
    <lineage>
        <taxon>Bacteria</taxon>
        <taxon>Pseudomonadati</taxon>
        <taxon>Pseudomonadota</taxon>
        <taxon>Alphaproteobacteria</taxon>
        <taxon>Parvularculales</taxon>
        <taxon>Parvularculaceae</taxon>
        <taxon>Parvularcula</taxon>
    </lineage>
</organism>
<dbReference type="Pfam" id="PF06172">
    <property type="entry name" value="Cupin_5"/>
    <property type="match status" value="1"/>
</dbReference>
<gene>
    <name evidence="2" type="ORF">GGQ59_000784</name>
</gene>
<dbReference type="InterPro" id="IPR014710">
    <property type="entry name" value="RmlC-like_jellyroll"/>
</dbReference>
<comment type="caution">
    <text evidence="2">The sequence shown here is derived from an EMBL/GenBank/DDBJ whole genome shotgun (WGS) entry which is preliminary data.</text>
</comment>
<sequence>MTPAEVAERHRLTEHPYEGWFRQTDHAEGRFRSFLYLLPAGVFAPWHRVPADVLWSYEDGGPLAVSTSPDGMQVGAAKLGPGAGFARSSWVRQGAYQTLEPVGEWTLLRGTLVPDVTMADREVTPDAWYPGGGAWA</sequence>
<proteinExistence type="predicted"/>
<keyword evidence="3" id="KW-1185">Reference proteome</keyword>
<dbReference type="RefSeq" id="WP_183815987.1">
    <property type="nucleotide sequence ID" value="NZ_JACHOB010000001.1"/>
</dbReference>
<evidence type="ECO:0000313" key="3">
    <source>
        <dbReference type="Proteomes" id="UP000563524"/>
    </source>
</evidence>
<dbReference type="Gene3D" id="2.60.120.10">
    <property type="entry name" value="Jelly Rolls"/>
    <property type="match status" value="1"/>
</dbReference>